<dbReference type="Proteomes" id="UP000054988">
    <property type="component" value="Unassembled WGS sequence"/>
</dbReference>
<feature type="compositionally biased region" description="Low complexity" evidence="1">
    <location>
        <begin position="190"/>
        <end position="204"/>
    </location>
</feature>
<protein>
    <submittedName>
        <fullName evidence="2">Uncharacterized protein</fullName>
    </submittedName>
</protein>
<dbReference type="EMBL" id="LATX01001201">
    <property type="protein sequence ID" value="KTB43321.1"/>
    <property type="molecule type" value="Genomic_DNA"/>
</dbReference>
<gene>
    <name evidence="2" type="ORF">WG66_4106</name>
</gene>
<proteinExistence type="predicted"/>
<dbReference type="AlphaFoldDB" id="A0A0W0G403"/>
<feature type="compositionally biased region" description="Basic and acidic residues" evidence="1">
    <location>
        <begin position="152"/>
        <end position="166"/>
    </location>
</feature>
<evidence type="ECO:0000256" key="1">
    <source>
        <dbReference type="SAM" id="MobiDB-lite"/>
    </source>
</evidence>
<feature type="region of interest" description="Disordered" evidence="1">
    <location>
        <begin position="103"/>
        <end position="243"/>
    </location>
</feature>
<reference evidence="2 3" key="1">
    <citation type="submission" date="2015-12" db="EMBL/GenBank/DDBJ databases">
        <title>Draft genome sequence of Moniliophthora roreri, the causal agent of frosty pod rot of cacao.</title>
        <authorList>
            <person name="Aime M.C."/>
            <person name="Diaz-Valderrama J.R."/>
            <person name="Kijpornyongpan T."/>
            <person name="Phillips-Mora W."/>
        </authorList>
    </citation>
    <scope>NUCLEOTIDE SEQUENCE [LARGE SCALE GENOMIC DNA]</scope>
    <source>
        <strain evidence="2 3">MCA 2952</strain>
    </source>
</reference>
<evidence type="ECO:0000313" key="2">
    <source>
        <dbReference type="EMBL" id="KTB43321.1"/>
    </source>
</evidence>
<feature type="compositionally biased region" description="Polar residues" evidence="1">
    <location>
        <begin position="103"/>
        <end position="125"/>
    </location>
</feature>
<sequence length="315" mass="34300">MDRHMGMLAQHIMDDETFTVTGAIAVPRPTLDIANLPLHIVLPDTDPNGDRFAMDDDVSPNDPAFLRKVIAHRRGLKQATEVSKGQHLLQLRQRCIGTIQTPIPFSSFSQTNPSRRVDASTSRRSPTPIAGVSSLPADQRTLLFPNPFPIVDDSRSDESDVSDASRRAGKFPDVSPPTTPPAMSAGHELPPTTFSTTEPSSTTFQRARLSPELPNPTPNVPTVSVWDDEDAEPDDTASPVGLTSSDRITHTTALLDEVQEELNVLCANWESTAPSTVWTMSARFATLLKLAISLDIVGTEEGLRELQDETIPAVH</sequence>
<comment type="caution">
    <text evidence="2">The sequence shown here is derived from an EMBL/GenBank/DDBJ whole genome shotgun (WGS) entry which is preliminary data.</text>
</comment>
<organism evidence="2 3">
    <name type="scientific">Moniliophthora roreri</name>
    <name type="common">Frosty pod rot fungus</name>
    <name type="synonym">Monilia roreri</name>
    <dbReference type="NCBI Taxonomy" id="221103"/>
    <lineage>
        <taxon>Eukaryota</taxon>
        <taxon>Fungi</taxon>
        <taxon>Dikarya</taxon>
        <taxon>Basidiomycota</taxon>
        <taxon>Agaricomycotina</taxon>
        <taxon>Agaricomycetes</taxon>
        <taxon>Agaricomycetidae</taxon>
        <taxon>Agaricales</taxon>
        <taxon>Marasmiineae</taxon>
        <taxon>Marasmiaceae</taxon>
        <taxon>Moniliophthora</taxon>
    </lineage>
</organism>
<evidence type="ECO:0000313" key="3">
    <source>
        <dbReference type="Proteomes" id="UP000054988"/>
    </source>
</evidence>
<name>A0A0W0G403_MONRR</name>
<feature type="compositionally biased region" description="Acidic residues" evidence="1">
    <location>
        <begin position="226"/>
        <end position="235"/>
    </location>
</feature>
<accession>A0A0W0G403</accession>